<proteinExistence type="predicted"/>
<dbReference type="KEGG" id="eio:H9L01_03955"/>
<dbReference type="Gene3D" id="1.10.260.40">
    <property type="entry name" value="lambda repressor-like DNA-binding domains"/>
    <property type="match status" value="1"/>
</dbReference>
<dbReference type="AlphaFoldDB" id="A0A7G9S0Z1"/>
<reference evidence="2 3" key="1">
    <citation type="submission" date="2020-08" db="EMBL/GenBank/DDBJ databases">
        <title>Genome sequence of Erysipelothrix inopinata DSM 15511T.</title>
        <authorList>
            <person name="Hyun D.-W."/>
            <person name="Bae J.-W."/>
        </authorList>
    </citation>
    <scope>NUCLEOTIDE SEQUENCE [LARGE SCALE GENOMIC DNA]</scope>
    <source>
        <strain evidence="2 3">DSM 15511</strain>
    </source>
</reference>
<dbReference type="InterPro" id="IPR001387">
    <property type="entry name" value="Cro/C1-type_HTH"/>
</dbReference>
<dbReference type="PROSITE" id="PS50943">
    <property type="entry name" value="HTH_CROC1"/>
    <property type="match status" value="1"/>
</dbReference>
<gene>
    <name evidence="2" type="ORF">H9L01_03955</name>
</gene>
<dbReference type="Proteomes" id="UP000515928">
    <property type="component" value="Chromosome"/>
</dbReference>
<accession>A0A7G9S0Z1</accession>
<sequence>MELKPLLSVVSDYVNDEIDRNNYTQRQFAKISGISQSTLVKIVSHDEKAGINSRSIDTLLKNTNTSLTELFEKYGEYK</sequence>
<keyword evidence="3" id="KW-1185">Reference proteome</keyword>
<organism evidence="2 3">
    <name type="scientific">Erysipelothrix inopinata</name>
    <dbReference type="NCBI Taxonomy" id="225084"/>
    <lineage>
        <taxon>Bacteria</taxon>
        <taxon>Bacillati</taxon>
        <taxon>Bacillota</taxon>
        <taxon>Erysipelotrichia</taxon>
        <taxon>Erysipelotrichales</taxon>
        <taxon>Erysipelotrichaceae</taxon>
        <taxon>Erysipelothrix</taxon>
    </lineage>
</organism>
<evidence type="ECO:0000313" key="3">
    <source>
        <dbReference type="Proteomes" id="UP000515928"/>
    </source>
</evidence>
<dbReference type="EMBL" id="CP060715">
    <property type="protein sequence ID" value="QNN61516.1"/>
    <property type="molecule type" value="Genomic_DNA"/>
</dbReference>
<protein>
    <submittedName>
        <fullName evidence="2">Helix-turn-helix transcriptional regulator</fullName>
    </submittedName>
</protein>
<dbReference type="Pfam" id="PF01381">
    <property type="entry name" value="HTH_3"/>
    <property type="match status" value="1"/>
</dbReference>
<evidence type="ECO:0000259" key="1">
    <source>
        <dbReference type="PROSITE" id="PS50943"/>
    </source>
</evidence>
<dbReference type="CDD" id="cd00093">
    <property type="entry name" value="HTH_XRE"/>
    <property type="match status" value="1"/>
</dbReference>
<dbReference type="GO" id="GO:0003677">
    <property type="term" value="F:DNA binding"/>
    <property type="evidence" value="ECO:0007669"/>
    <property type="project" value="InterPro"/>
</dbReference>
<feature type="domain" description="HTH cro/C1-type" evidence="1">
    <location>
        <begin position="20"/>
        <end position="70"/>
    </location>
</feature>
<name>A0A7G9S0Z1_9FIRM</name>
<evidence type="ECO:0000313" key="2">
    <source>
        <dbReference type="EMBL" id="QNN61516.1"/>
    </source>
</evidence>
<dbReference type="InterPro" id="IPR010982">
    <property type="entry name" value="Lambda_DNA-bd_dom_sf"/>
</dbReference>
<dbReference type="RefSeq" id="WP_187534716.1">
    <property type="nucleotide sequence ID" value="NZ_CBCSHU010000013.1"/>
</dbReference>
<dbReference type="SUPFAM" id="SSF47413">
    <property type="entry name" value="lambda repressor-like DNA-binding domains"/>
    <property type="match status" value="1"/>
</dbReference>